<organism evidence="1">
    <name type="scientific">Phytophthora nicotianae</name>
    <name type="common">Potato buckeye rot agent</name>
    <name type="synonym">Phytophthora parasitica</name>
    <dbReference type="NCBI Taxonomy" id="4792"/>
    <lineage>
        <taxon>Eukaryota</taxon>
        <taxon>Sar</taxon>
        <taxon>Stramenopiles</taxon>
        <taxon>Oomycota</taxon>
        <taxon>Peronosporomycetes</taxon>
        <taxon>Peronosporales</taxon>
        <taxon>Peronosporaceae</taxon>
        <taxon>Phytophthora</taxon>
    </lineage>
</organism>
<protein>
    <submittedName>
        <fullName evidence="1">Uncharacterized protein</fullName>
    </submittedName>
</protein>
<dbReference type="Proteomes" id="UP000053864">
    <property type="component" value="Unassembled WGS sequence"/>
</dbReference>
<evidence type="ECO:0000313" key="2">
    <source>
        <dbReference type="EMBL" id="ETL31610.1"/>
    </source>
</evidence>
<name>W2G7C1_PHYNI</name>
<reference evidence="1" key="1">
    <citation type="submission" date="2013-11" db="EMBL/GenBank/DDBJ databases">
        <title>The Genome Sequence of Phytophthora parasitica CJ02B3.</title>
        <authorList>
            <consortium name="The Broad Institute Genomics Platform"/>
            <person name="Russ C."/>
            <person name="Tyler B."/>
            <person name="Panabieres F."/>
            <person name="Shan W."/>
            <person name="Tripathy S."/>
            <person name="Grunwald N."/>
            <person name="Machado M."/>
            <person name="Johnson C.S."/>
            <person name="Arredondo F."/>
            <person name="Hong C."/>
            <person name="Coffey M."/>
            <person name="Young S.K."/>
            <person name="Zeng Q."/>
            <person name="Gargeya S."/>
            <person name="Fitzgerald M."/>
            <person name="Abouelleil A."/>
            <person name="Alvarado L."/>
            <person name="Chapman S.B."/>
            <person name="Gainer-Dewar J."/>
            <person name="Goldberg J."/>
            <person name="Griggs A."/>
            <person name="Gujja S."/>
            <person name="Hansen M."/>
            <person name="Howarth C."/>
            <person name="Imamovic A."/>
            <person name="Ireland A."/>
            <person name="Larimer J."/>
            <person name="McCowan C."/>
            <person name="Murphy C."/>
            <person name="Pearson M."/>
            <person name="Poon T.W."/>
            <person name="Priest M."/>
            <person name="Roberts A."/>
            <person name="Saif S."/>
            <person name="Shea T."/>
            <person name="Sykes S."/>
            <person name="Wortman J."/>
            <person name="Nusbaum C."/>
            <person name="Birren B."/>
        </authorList>
    </citation>
    <scope>NUCLEOTIDE SEQUENCE [LARGE SCALE GENOMIC DNA]</scope>
    <source>
        <strain evidence="1">CJ02B3</strain>
    </source>
</reference>
<gene>
    <name evidence="1" type="ORF">L915_15746</name>
    <name evidence="2" type="ORF">L916_15636</name>
</gene>
<dbReference type="EMBL" id="KI688262">
    <property type="protein sequence ID" value="ETK78175.1"/>
    <property type="molecule type" value="Genomic_DNA"/>
</dbReference>
<dbReference type="Proteomes" id="UP000053236">
    <property type="component" value="Unassembled WGS sequence"/>
</dbReference>
<evidence type="ECO:0000313" key="1">
    <source>
        <dbReference type="EMBL" id="ETK78175.1"/>
    </source>
</evidence>
<sequence>MNQSLKLKALSRRQSWISFETSWPRSSSLTRRVSR</sequence>
<proteinExistence type="predicted"/>
<reference evidence="2" key="2">
    <citation type="submission" date="2013-11" db="EMBL/GenBank/DDBJ databases">
        <title>The Genome Sequence of Phytophthora parasitica CJ05E6.</title>
        <authorList>
            <consortium name="The Broad Institute Genomics Platform"/>
            <person name="Russ C."/>
            <person name="Tyler B."/>
            <person name="Panabieres F."/>
            <person name="Shan W."/>
            <person name="Tripathy S."/>
            <person name="Grunwald N."/>
            <person name="Machado M."/>
            <person name="Johnson C.S."/>
            <person name="Arredondo F."/>
            <person name="Hong C."/>
            <person name="Coffey M."/>
            <person name="Young S.K."/>
            <person name="Zeng Q."/>
            <person name="Gargeya S."/>
            <person name="Fitzgerald M."/>
            <person name="Abouelleil A."/>
            <person name="Alvarado L."/>
            <person name="Chapman S.B."/>
            <person name="Gainer-Dewar J."/>
            <person name="Goldberg J."/>
            <person name="Griggs A."/>
            <person name="Gujja S."/>
            <person name="Hansen M."/>
            <person name="Howarth C."/>
            <person name="Imamovic A."/>
            <person name="Ireland A."/>
            <person name="Larimer J."/>
            <person name="McCowan C."/>
            <person name="Murphy C."/>
            <person name="Pearson M."/>
            <person name="Poon T.W."/>
            <person name="Priest M."/>
            <person name="Roberts A."/>
            <person name="Saif S."/>
            <person name="Shea T."/>
            <person name="Sykes S."/>
            <person name="Wortman J."/>
            <person name="Nusbaum C."/>
            <person name="Birren B."/>
        </authorList>
    </citation>
    <scope>NUCLEOTIDE SEQUENCE [LARGE SCALE GENOMIC DNA]</scope>
    <source>
        <strain evidence="2">CJ05E6</strain>
    </source>
</reference>
<dbReference type="EMBL" id="KI675024">
    <property type="protein sequence ID" value="ETL31610.1"/>
    <property type="molecule type" value="Genomic_DNA"/>
</dbReference>
<accession>W2G7C1</accession>
<dbReference type="AlphaFoldDB" id="W2G7C1"/>